<reference evidence="2 3" key="1">
    <citation type="journal article" date="2021" name="Elife">
        <title>Chloroplast acquisition without the gene transfer in kleptoplastic sea slugs, Plakobranchus ocellatus.</title>
        <authorList>
            <person name="Maeda T."/>
            <person name="Takahashi S."/>
            <person name="Yoshida T."/>
            <person name="Shimamura S."/>
            <person name="Takaki Y."/>
            <person name="Nagai Y."/>
            <person name="Toyoda A."/>
            <person name="Suzuki Y."/>
            <person name="Arimoto A."/>
            <person name="Ishii H."/>
            <person name="Satoh N."/>
            <person name="Nishiyama T."/>
            <person name="Hasebe M."/>
            <person name="Maruyama T."/>
            <person name="Minagawa J."/>
            <person name="Obokata J."/>
            <person name="Shigenobu S."/>
        </authorList>
    </citation>
    <scope>NUCLEOTIDE SEQUENCE [LARGE SCALE GENOMIC DNA]</scope>
</reference>
<comment type="caution">
    <text evidence="2">The sequence shown here is derived from an EMBL/GenBank/DDBJ whole genome shotgun (WGS) entry which is preliminary data.</text>
</comment>
<dbReference type="AlphaFoldDB" id="A0AAV4GZK5"/>
<evidence type="ECO:0000313" key="2">
    <source>
        <dbReference type="EMBL" id="GFR91192.1"/>
    </source>
</evidence>
<evidence type="ECO:0000256" key="1">
    <source>
        <dbReference type="SAM" id="MobiDB-lite"/>
    </source>
</evidence>
<feature type="compositionally biased region" description="Polar residues" evidence="1">
    <location>
        <begin position="363"/>
        <end position="390"/>
    </location>
</feature>
<organism evidence="2 3">
    <name type="scientific">Elysia marginata</name>
    <dbReference type="NCBI Taxonomy" id="1093978"/>
    <lineage>
        <taxon>Eukaryota</taxon>
        <taxon>Metazoa</taxon>
        <taxon>Spiralia</taxon>
        <taxon>Lophotrochozoa</taxon>
        <taxon>Mollusca</taxon>
        <taxon>Gastropoda</taxon>
        <taxon>Heterobranchia</taxon>
        <taxon>Euthyneura</taxon>
        <taxon>Panpulmonata</taxon>
        <taxon>Sacoglossa</taxon>
        <taxon>Placobranchoidea</taxon>
        <taxon>Plakobranchidae</taxon>
        <taxon>Elysia</taxon>
    </lineage>
</organism>
<name>A0AAV4GZK5_9GAST</name>
<protein>
    <submittedName>
        <fullName evidence="2">Zinc finger protein-Y2</fullName>
    </submittedName>
</protein>
<dbReference type="Proteomes" id="UP000762676">
    <property type="component" value="Unassembled WGS sequence"/>
</dbReference>
<proteinExistence type="predicted"/>
<evidence type="ECO:0000313" key="3">
    <source>
        <dbReference type="Proteomes" id="UP000762676"/>
    </source>
</evidence>
<sequence length="390" mass="44779">MDDYVDINRIFTFAMIRRLNYGDGEIENVIDELIPEAIEKYLPKPLQPRKYKPLPSPSKKKTTKKQFIDAEFDPLYRLVKDILDEPIPEAVKERLLKPLKPRKYRPIPPPRIKKAAKRKSIEEEFDPLSRSKSLRTVKDYEDEILEVFKEEKRKITNKLFFWQTPWTIGNFLRGWQMDIRKTAKKGEEIADLQPFEIDPRVLFNEANPQICKKLKEELKTLGSLKFQLALKIEFTKYDGDERVFVDATFRHEQEPLLHPSEIEAALSRASGKILETIEKWIAGGSGWEIVSLMTLWLNIARYQPLRGGSYIPLPTALSKSAPNTSQTTKSGSCSCARVYTPTSTCPHGNALRRPSSPRRRNFTRNSQTRTSATATTPMLRTSGGLSSVAH</sequence>
<gene>
    <name evidence="2" type="ORF">ElyMa_004322500</name>
</gene>
<keyword evidence="3" id="KW-1185">Reference proteome</keyword>
<feature type="region of interest" description="Disordered" evidence="1">
    <location>
        <begin position="344"/>
        <end position="390"/>
    </location>
</feature>
<dbReference type="EMBL" id="BMAT01008710">
    <property type="protein sequence ID" value="GFR91192.1"/>
    <property type="molecule type" value="Genomic_DNA"/>
</dbReference>
<accession>A0AAV4GZK5</accession>